<evidence type="ECO:0008006" key="3">
    <source>
        <dbReference type="Google" id="ProtNLM"/>
    </source>
</evidence>
<dbReference type="Proteomes" id="UP000292052">
    <property type="component" value="Unassembled WGS sequence"/>
</dbReference>
<dbReference type="AlphaFoldDB" id="A0A482V7Q7"/>
<dbReference type="OrthoDB" id="6734214at2759"/>
<feature type="non-terminal residue" evidence="1">
    <location>
        <position position="107"/>
    </location>
</feature>
<gene>
    <name evidence="1" type="ORF">BDFB_015203</name>
</gene>
<name>A0A482V7Q7_ASBVE</name>
<comment type="caution">
    <text evidence="1">The sequence shown here is derived from an EMBL/GenBank/DDBJ whole genome shotgun (WGS) entry which is preliminary data.</text>
</comment>
<keyword evidence="2" id="KW-1185">Reference proteome</keyword>
<reference evidence="1 2" key="1">
    <citation type="submission" date="2017-03" db="EMBL/GenBank/DDBJ databases">
        <title>Genome of the blue death feigning beetle - Asbolus verrucosus.</title>
        <authorList>
            <person name="Rider S.D."/>
        </authorList>
    </citation>
    <scope>NUCLEOTIDE SEQUENCE [LARGE SCALE GENOMIC DNA]</scope>
    <source>
        <strain evidence="1">Butters</strain>
        <tissue evidence="1">Head and leg muscle</tissue>
    </source>
</reference>
<accession>A0A482V7Q7</accession>
<evidence type="ECO:0000313" key="2">
    <source>
        <dbReference type="Proteomes" id="UP000292052"/>
    </source>
</evidence>
<dbReference type="EMBL" id="QDEB01130321">
    <property type="protein sequence ID" value="RZB39219.1"/>
    <property type="molecule type" value="Genomic_DNA"/>
</dbReference>
<protein>
    <recommendedName>
        <fullName evidence="3">DUF4817 domain-containing protein</fullName>
    </recommendedName>
</protein>
<evidence type="ECO:0000313" key="1">
    <source>
        <dbReference type="EMBL" id="RZB39219.1"/>
    </source>
</evidence>
<sequence length="107" mass="12467">MVFTTEHKTYMIEAYFRTGVQVNGIWEYSQRLCLDNFREHFPDLAVIPKDFYACLTNCVGVFRETGSVTHKKGAGRPTVRTEQVINDVRQRMVQEPTKPLKRLSQEI</sequence>
<proteinExistence type="predicted"/>
<organism evidence="1 2">
    <name type="scientific">Asbolus verrucosus</name>
    <name type="common">Desert ironclad beetle</name>
    <dbReference type="NCBI Taxonomy" id="1661398"/>
    <lineage>
        <taxon>Eukaryota</taxon>
        <taxon>Metazoa</taxon>
        <taxon>Ecdysozoa</taxon>
        <taxon>Arthropoda</taxon>
        <taxon>Hexapoda</taxon>
        <taxon>Insecta</taxon>
        <taxon>Pterygota</taxon>
        <taxon>Neoptera</taxon>
        <taxon>Endopterygota</taxon>
        <taxon>Coleoptera</taxon>
        <taxon>Polyphaga</taxon>
        <taxon>Cucujiformia</taxon>
        <taxon>Tenebrionidae</taxon>
        <taxon>Pimeliinae</taxon>
        <taxon>Asbolus</taxon>
    </lineage>
</organism>